<dbReference type="PANTHER" id="PTHR46060">
    <property type="entry name" value="MARINER MOS1 TRANSPOSASE-LIKE PROTEIN"/>
    <property type="match status" value="1"/>
</dbReference>
<dbReference type="KEGG" id="bmor:119629382"/>
<proteinExistence type="predicted"/>
<name>A0A8R2M0G3_BOMMO</name>
<evidence type="ECO:0000313" key="2">
    <source>
        <dbReference type="EnsemblMetazoa" id="XP_037870991.1"/>
    </source>
</evidence>
<reference evidence="3" key="1">
    <citation type="journal article" date="2008" name="Insect Biochem. Mol. Biol.">
        <title>The genome of a lepidopteran model insect, the silkworm Bombyx mori.</title>
        <authorList>
            <consortium name="International Silkworm Genome Consortium"/>
        </authorList>
    </citation>
    <scope>NUCLEOTIDE SEQUENCE [LARGE SCALE GENOMIC DNA]</scope>
    <source>
        <strain evidence="3">p50T</strain>
    </source>
</reference>
<dbReference type="InterPro" id="IPR036397">
    <property type="entry name" value="RNaseH_sf"/>
</dbReference>
<reference evidence="2" key="2">
    <citation type="submission" date="2022-06" db="UniProtKB">
        <authorList>
            <consortium name="EnsemblMetazoa"/>
        </authorList>
    </citation>
    <scope>IDENTIFICATION</scope>
    <source>
        <strain evidence="2">p50T (Dazao)</strain>
    </source>
</reference>
<dbReference type="RefSeq" id="XP_037870991.1">
    <property type="nucleotide sequence ID" value="XM_038015063.1"/>
</dbReference>
<sequence>MVGISESTISNILHHHLGMTKVSARWVPKMLTPLQKRHRVECSRQFLELCGERTEEVLDQIVIGDETWVHHYEPETKQESIQWHKKGTSPPKKFKAAQSA</sequence>
<feature type="compositionally biased region" description="Basic residues" evidence="1">
    <location>
        <begin position="83"/>
        <end position="100"/>
    </location>
</feature>
<evidence type="ECO:0008006" key="4">
    <source>
        <dbReference type="Google" id="ProtNLM"/>
    </source>
</evidence>
<feature type="region of interest" description="Disordered" evidence="1">
    <location>
        <begin position="79"/>
        <end position="100"/>
    </location>
</feature>
<dbReference type="Gene3D" id="3.30.420.10">
    <property type="entry name" value="Ribonuclease H-like superfamily/Ribonuclease H"/>
    <property type="match status" value="1"/>
</dbReference>
<dbReference type="GeneID" id="119629382"/>
<dbReference type="AlphaFoldDB" id="A0A8R2M0G3"/>
<dbReference type="EnsemblMetazoa" id="XM_038015063.1">
    <property type="protein sequence ID" value="XP_037870991.1"/>
    <property type="gene ID" value="LOC119629382"/>
</dbReference>
<dbReference type="GO" id="GO:0003676">
    <property type="term" value="F:nucleic acid binding"/>
    <property type="evidence" value="ECO:0007669"/>
    <property type="project" value="InterPro"/>
</dbReference>
<evidence type="ECO:0000256" key="1">
    <source>
        <dbReference type="SAM" id="MobiDB-lite"/>
    </source>
</evidence>
<dbReference type="InterPro" id="IPR052709">
    <property type="entry name" value="Transposase-MT_Hybrid"/>
</dbReference>
<dbReference type="Proteomes" id="UP000005204">
    <property type="component" value="Unassembled WGS sequence"/>
</dbReference>
<organism evidence="2 3">
    <name type="scientific">Bombyx mori</name>
    <name type="common">Silk moth</name>
    <dbReference type="NCBI Taxonomy" id="7091"/>
    <lineage>
        <taxon>Eukaryota</taxon>
        <taxon>Metazoa</taxon>
        <taxon>Ecdysozoa</taxon>
        <taxon>Arthropoda</taxon>
        <taxon>Hexapoda</taxon>
        <taxon>Insecta</taxon>
        <taxon>Pterygota</taxon>
        <taxon>Neoptera</taxon>
        <taxon>Endopterygota</taxon>
        <taxon>Lepidoptera</taxon>
        <taxon>Glossata</taxon>
        <taxon>Ditrysia</taxon>
        <taxon>Bombycoidea</taxon>
        <taxon>Bombycidae</taxon>
        <taxon>Bombycinae</taxon>
        <taxon>Bombyx</taxon>
    </lineage>
</organism>
<evidence type="ECO:0000313" key="3">
    <source>
        <dbReference type="Proteomes" id="UP000005204"/>
    </source>
</evidence>
<accession>A0A8R2M0G3</accession>
<dbReference type="PANTHER" id="PTHR46060:SF1">
    <property type="entry name" value="MARINER MOS1 TRANSPOSASE-LIKE PROTEIN"/>
    <property type="match status" value="1"/>
</dbReference>
<protein>
    <recommendedName>
        <fullName evidence="4">Transposase</fullName>
    </recommendedName>
</protein>
<keyword evidence="3" id="KW-1185">Reference proteome</keyword>